<dbReference type="SUPFAM" id="SSF88946">
    <property type="entry name" value="Sigma2 domain of RNA polymerase sigma factors"/>
    <property type="match status" value="1"/>
</dbReference>
<keyword evidence="2" id="KW-0805">Transcription regulation</keyword>
<keyword evidence="4" id="KW-0804">Transcription</keyword>
<dbReference type="GO" id="GO:0006352">
    <property type="term" value="P:DNA-templated transcription initiation"/>
    <property type="evidence" value="ECO:0007669"/>
    <property type="project" value="InterPro"/>
</dbReference>
<organism evidence="7 8">
    <name type="scientific">Methylocystis bryophila</name>
    <dbReference type="NCBI Taxonomy" id="655015"/>
    <lineage>
        <taxon>Bacteria</taxon>
        <taxon>Pseudomonadati</taxon>
        <taxon>Pseudomonadota</taxon>
        <taxon>Alphaproteobacteria</taxon>
        <taxon>Hyphomicrobiales</taxon>
        <taxon>Methylocystaceae</taxon>
        <taxon>Methylocystis</taxon>
    </lineage>
</organism>
<evidence type="ECO:0000256" key="3">
    <source>
        <dbReference type="ARBA" id="ARBA00023082"/>
    </source>
</evidence>
<name>A0A1W6MZ43_9HYPH</name>
<dbReference type="PANTHER" id="PTHR43133">
    <property type="entry name" value="RNA POLYMERASE ECF-TYPE SIGMA FACTO"/>
    <property type="match status" value="1"/>
</dbReference>
<dbReference type="RefSeq" id="WP_085772982.1">
    <property type="nucleotide sequence ID" value="NZ_AP027149.1"/>
</dbReference>
<dbReference type="SUPFAM" id="SSF88659">
    <property type="entry name" value="Sigma3 and sigma4 domains of RNA polymerase sigma factors"/>
    <property type="match status" value="1"/>
</dbReference>
<evidence type="ECO:0000259" key="5">
    <source>
        <dbReference type="Pfam" id="PF04542"/>
    </source>
</evidence>
<reference evidence="7 8" key="1">
    <citation type="submission" date="2017-02" db="EMBL/GenBank/DDBJ databases">
        <authorList>
            <person name="Peterson S.W."/>
        </authorList>
    </citation>
    <scope>NUCLEOTIDE SEQUENCE [LARGE SCALE GENOMIC DNA]</scope>
    <source>
        <strain evidence="7 8">S285</strain>
    </source>
</reference>
<dbReference type="InterPro" id="IPR014284">
    <property type="entry name" value="RNA_pol_sigma-70_dom"/>
</dbReference>
<dbReference type="InterPro" id="IPR013249">
    <property type="entry name" value="RNA_pol_sigma70_r4_t2"/>
</dbReference>
<dbReference type="InterPro" id="IPR007627">
    <property type="entry name" value="RNA_pol_sigma70_r2"/>
</dbReference>
<dbReference type="GO" id="GO:0003677">
    <property type="term" value="F:DNA binding"/>
    <property type="evidence" value="ECO:0007669"/>
    <property type="project" value="InterPro"/>
</dbReference>
<dbReference type="InterPro" id="IPR013324">
    <property type="entry name" value="RNA_pol_sigma_r3/r4-like"/>
</dbReference>
<dbReference type="InterPro" id="IPR036388">
    <property type="entry name" value="WH-like_DNA-bd_sf"/>
</dbReference>
<dbReference type="InterPro" id="IPR039425">
    <property type="entry name" value="RNA_pol_sigma-70-like"/>
</dbReference>
<evidence type="ECO:0000313" key="7">
    <source>
        <dbReference type="EMBL" id="ARN82845.1"/>
    </source>
</evidence>
<feature type="domain" description="RNA polymerase sigma-70 region 2" evidence="5">
    <location>
        <begin position="16"/>
        <end position="78"/>
    </location>
</feature>
<keyword evidence="3" id="KW-0731">Sigma factor</keyword>
<dbReference type="STRING" id="655015.B1812_19125"/>
<dbReference type="Pfam" id="PF04542">
    <property type="entry name" value="Sigma70_r2"/>
    <property type="match status" value="1"/>
</dbReference>
<evidence type="ECO:0000256" key="1">
    <source>
        <dbReference type="ARBA" id="ARBA00010641"/>
    </source>
</evidence>
<protein>
    <submittedName>
        <fullName evidence="7">RNA polymerase subunit sigma</fullName>
    </submittedName>
</protein>
<dbReference type="Pfam" id="PF08281">
    <property type="entry name" value="Sigma70_r4_2"/>
    <property type="match status" value="1"/>
</dbReference>
<dbReference type="KEGG" id="mbry:B1812_19125"/>
<dbReference type="Gene3D" id="1.10.10.10">
    <property type="entry name" value="Winged helix-like DNA-binding domain superfamily/Winged helix DNA-binding domain"/>
    <property type="match status" value="1"/>
</dbReference>
<sequence>MTSEAARRRFTQNVLPHLDDAYSLARWLTGSATDAEDVVQEACLRALKALDGALIENPRAWVLAIIRNTAFTWLAKNRPHVLVLSGGEEEVRAQQIDLQELGAPTPEEALIAKADREGVAAAIDALPLLFKETLVMREINGLSYREIAEATGAPIGTVMSRLARARALLLATLGPRS</sequence>
<dbReference type="Proteomes" id="UP000193978">
    <property type="component" value="Chromosome"/>
</dbReference>
<dbReference type="PANTHER" id="PTHR43133:SF25">
    <property type="entry name" value="RNA POLYMERASE SIGMA FACTOR RFAY-RELATED"/>
    <property type="match status" value="1"/>
</dbReference>
<feature type="domain" description="RNA polymerase sigma factor 70 region 4 type 2" evidence="6">
    <location>
        <begin position="119"/>
        <end position="169"/>
    </location>
</feature>
<evidence type="ECO:0000259" key="6">
    <source>
        <dbReference type="Pfam" id="PF08281"/>
    </source>
</evidence>
<dbReference type="OrthoDB" id="9803470at2"/>
<keyword evidence="8" id="KW-1185">Reference proteome</keyword>
<comment type="similarity">
    <text evidence="1">Belongs to the sigma-70 factor family. ECF subfamily.</text>
</comment>
<dbReference type="NCBIfam" id="TIGR02937">
    <property type="entry name" value="sigma70-ECF"/>
    <property type="match status" value="1"/>
</dbReference>
<evidence type="ECO:0000256" key="2">
    <source>
        <dbReference type="ARBA" id="ARBA00023015"/>
    </source>
</evidence>
<dbReference type="InterPro" id="IPR013325">
    <property type="entry name" value="RNA_pol_sigma_r2"/>
</dbReference>
<dbReference type="EMBL" id="CP019948">
    <property type="protein sequence ID" value="ARN82845.1"/>
    <property type="molecule type" value="Genomic_DNA"/>
</dbReference>
<gene>
    <name evidence="7" type="ORF">B1812_19125</name>
</gene>
<accession>A0A1W6MZ43</accession>
<evidence type="ECO:0000313" key="8">
    <source>
        <dbReference type="Proteomes" id="UP000193978"/>
    </source>
</evidence>
<evidence type="ECO:0000256" key="4">
    <source>
        <dbReference type="ARBA" id="ARBA00023163"/>
    </source>
</evidence>
<dbReference type="GO" id="GO:0016987">
    <property type="term" value="F:sigma factor activity"/>
    <property type="evidence" value="ECO:0007669"/>
    <property type="project" value="UniProtKB-KW"/>
</dbReference>
<proteinExistence type="inferred from homology"/>
<dbReference type="Gene3D" id="1.10.1740.10">
    <property type="match status" value="1"/>
</dbReference>
<dbReference type="AlphaFoldDB" id="A0A1W6MZ43"/>